<dbReference type="RefSeq" id="WP_017550582.1">
    <property type="nucleotide sequence ID" value="NZ_CP011939.1"/>
</dbReference>
<name>A0AAN0T6G7_HEYCO</name>
<accession>A0AAN0T6G7</accession>
<proteinExistence type="predicted"/>
<sequence>MSVPKKRRLVNIARHLKNKKSCLKIAKRLMGAFIFARDDKVGCLIAAFSHYSREAFRKIRGLPPKE</sequence>
<dbReference type="Proteomes" id="UP000032024">
    <property type="component" value="Chromosome"/>
</dbReference>
<dbReference type="AlphaFoldDB" id="A0AAN0T6G7"/>
<evidence type="ECO:0000313" key="2">
    <source>
        <dbReference type="Proteomes" id="UP000032024"/>
    </source>
</evidence>
<reference evidence="2" key="1">
    <citation type="submission" date="2015-01" db="EMBL/GenBank/DDBJ databases">
        <title>Comparative genome analysis of Bacillus coagulans HM-08, Clostridium butyricum HM-68, Bacillus subtilis HM-66 and Bacillus paralicheniformis BL-09.</title>
        <authorList>
            <person name="Zhang H."/>
        </authorList>
    </citation>
    <scope>NUCLEOTIDE SEQUENCE [LARGE SCALE GENOMIC DNA]</scope>
    <source>
        <strain evidence="2">HM-08</strain>
    </source>
</reference>
<protein>
    <submittedName>
        <fullName evidence="1">Uncharacterized protein</fullName>
    </submittedName>
</protein>
<organism evidence="1 2">
    <name type="scientific">Heyndrickxia coagulans</name>
    <name type="common">Weizmannia coagulans</name>
    <dbReference type="NCBI Taxonomy" id="1398"/>
    <lineage>
        <taxon>Bacteria</taxon>
        <taxon>Bacillati</taxon>
        <taxon>Bacillota</taxon>
        <taxon>Bacilli</taxon>
        <taxon>Bacillales</taxon>
        <taxon>Bacillaceae</taxon>
        <taxon>Heyndrickxia</taxon>
    </lineage>
</organism>
<dbReference type="EMBL" id="CP010525">
    <property type="protein sequence ID" value="AJO22505.1"/>
    <property type="molecule type" value="Genomic_DNA"/>
</dbReference>
<keyword evidence="2" id="KW-1185">Reference proteome</keyword>
<evidence type="ECO:0000313" key="1">
    <source>
        <dbReference type="EMBL" id="AJO22505.1"/>
    </source>
</evidence>
<gene>
    <name evidence="1" type="ORF">SB48_HM08orf02706</name>
</gene>